<name>A0ACB9ACT0_ARCLA</name>
<dbReference type="Proteomes" id="UP001055879">
    <property type="component" value="Linkage Group LG08"/>
</dbReference>
<reference evidence="2" key="1">
    <citation type="journal article" date="2022" name="Mol. Ecol. Resour.">
        <title>The genomes of chicory, endive, great burdock and yacon provide insights into Asteraceae palaeo-polyploidization history and plant inulin production.</title>
        <authorList>
            <person name="Fan W."/>
            <person name="Wang S."/>
            <person name="Wang H."/>
            <person name="Wang A."/>
            <person name="Jiang F."/>
            <person name="Liu H."/>
            <person name="Zhao H."/>
            <person name="Xu D."/>
            <person name="Zhang Y."/>
        </authorList>
    </citation>
    <scope>NUCLEOTIDE SEQUENCE [LARGE SCALE GENOMIC DNA]</scope>
    <source>
        <strain evidence="2">cv. Niubang</strain>
    </source>
</reference>
<reference evidence="1 2" key="2">
    <citation type="journal article" date="2022" name="Mol. Ecol. Resour.">
        <title>The genomes of chicory, endive, great burdock and yacon provide insights into Asteraceae paleo-polyploidization history and plant inulin production.</title>
        <authorList>
            <person name="Fan W."/>
            <person name="Wang S."/>
            <person name="Wang H."/>
            <person name="Wang A."/>
            <person name="Jiang F."/>
            <person name="Liu H."/>
            <person name="Zhao H."/>
            <person name="Xu D."/>
            <person name="Zhang Y."/>
        </authorList>
    </citation>
    <scope>NUCLEOTIDE SEQUENCE [LARGE SCALE GENOMIC DNA]</scope>
    <source>
        <strain evidence="2">cv. Niubang</strain>
    </source>
</reference>
<evidence type="ECO:0000313" key="1">
    <source>
        <dbReference type="EMBL" id="KAI3707667.1"/>
    </source>
</evidence>
<protein>
    <submittedName>
        <fullName evidence="1">Uncharacterized protein</fullName>
    </submittedName>
</protein>
<keyword evidence="2" id="KW-1185">Reference proteome</keyword>
<comment type="caution">
    <text evidence="1">The sequence shown here is derived from an EMBL/GenBank/DDBJ whole genome shotgun (WGS) entry which is preliminary data.</text>
</comment>
<gene>
    <name evidence="1" type="ORF">L6452_26295</name>
</gene>
<evidence type="ECO:0000313" key="2">
    <source>
        <dbReference type="Proteomes" id="UP001055879"/>
    </source>
</evidence>
<accession>A0ACB9ACT0</accession>
<sequence>MQSLKDKVESLKGKVEDRLEKVDDSLILLQEDSKRKFNDEEDHNHQKGEKRQRTEPSVVYVQVGKQNSEKDQSTQKDGGDGVDEMVVDEAESVESNVNLYTNIVLYNFEVSE</sequence>
<proteinExistence type="predicted"/>
<organism evidence="1 2">
    <name type="scientific">Arctium lappa</name>
    <name type="common">Greater burdock</name>
    <name type="synonym">Lappa major</name>
    <dbReference type="NCBI Taxonomy" id="4217"/>
    <lineage>
        <taxon>Eukaryota</taxon>
        <taxon>Viridiplantae</taxon>
        <taxon>Streptophyta</taxon>
        <taxon>Embryophyta</taxon>
        <taxon>Tracheophyta</taxon>
        <taxon>Spermatophyta</taxon>
        <taxon>Magnoliopsida</taxon>
        <taxon>eudicotyledons</taxon>
        <taxon>Gunneridae</taxon>
        <taxon>Pentapetalae</taxon>
        <taxon>asterids</taxon>
        <taxon>campanulids</taxon>
        <taxon>Asterales</taxon>
        <taxon>Asteraceae</taxon>
        <taxon>Carduoideae</taxon>
        <taxon>Cardueae</taxon>
        <taxon>Arctiinae</taxon>
        <taxon>Arctium</taxon>
    </lineage>
</organism>
<dbReference type="EMBL" id="CM042054">
    <property type="protein sequence ID" value="KAI3707667.1"/>
    <property type="molecule type" value="Genomic_DNA"/>
</dbReference>